<evidence type="ECO:0000313" key="1">
    <source>
        <dbReference type="EMBL" id="KAJ4717430.1"/>
    </source>
</evidence>
<proteinExistence type="predicted"/>
<dbReference type="EMBL" id="CM051399">
    <property type="protein sequence ID" value="KAJ4717430.1"/>
    <property type="molecule type" value="Genomic_DNA"/>
</dbReference>
<dbReference type="Proteomes" id="UP001164539">
    <property type="component" value="Chromosome 6"/>
</dbReference>
<comment type="caution">
    <text evidence="1">The sequence shown here is derived from an EMBL/GenBank/DDBJ whole genome shotgun (WGS) entry which is preliminary data.</text>
</comment>
<reference evidence="1 2" key="1">
    <citation type="journal article" date="2023" name="Science">
        <title>Complex scaffold remodeling in plant triterpene biosynthesis.</title>
        <authorList>
            <person name="De La Pena R."/>
            <person name="Hodgson H."/>
            <person name="Liu J.C."/>
            <person name="Stephenson M.J."/>
            <person name="Martin A.C."/>
            <person name="Owen C."/>
            <person name="Harkess A."/>
            <person name="Leebens-Mack J."/>
            <person name="Jimenez L.E."/>
            <person name="Osbourn A."/>
            <person name="Sattely E.S."/>
        </authorList>
    </citation>
    <scope>NUCLEOTIDE SEQUENCE [LARGE SCALE GENOMIC DNA]</scope>
    <source>
        <strain evidence="2">cv. JPN11</strain>
        <tissue evidence="1">Leaf</tissue>
    </source>
</reference>
<sequence length="323" mass="36488">MNEFSLGGDKRGYAVKYCEIAGIPSPLKILNSESLGGNDEGGKLQECKYCLFVDKNGFQNVTENICLDRGDLTHIRQLFNWSIQNLPYSLVLIEPNSSTKKFPEIRWDCKKRNSHLLREETDVDESKDPNTLFRESLKTSEKPGPSRFNKPLLLSATGASSLGAGLFVLLGRSWLGTFIKKTKKQLIRKFFKRNGGSLLQQMLNSYDGSVDRCKLFNAEELEKATDHFNVNRILGEGGQGTVYKGMLEDGRMIAVKKSKVVDEEKLEAFINELVILSQINHRNVVKLLGCCLEAEVPLLVYEFIPNGTLSQYIHNRIQEFQLT</sequence>
<organism evidence="1 2">
    <name type="scientific">Melia azedarach</name>
    <name type="common">Chinaberry tree</name>
    <dbReference type="NCBI Taxonomy" id="155640"/>
    <lineage>
        <taxon>Eukaryota</taxon>
        <taxon>Viridiplantae</taxon>
        <taxon>Streptophyta</taxon>
        <taxon>Embryophyta</taxon>
        <taxon>Tracheophyta</taxon>
        <taxon>Spermatophyta</taxon>
        <taxon>Magnoliopsida</taxon>
        <taxon>eudicotyledons</taxon>
        <taxon>Gunneridae</taxon>
        <taxon>Pentapetalae</taxon>
        <taxon>rosids</taxon>
        <taxon>malvids</taxon>
        <taxon>Sapindales</taxon>
        <taxon>Meliaceae</taxon>
        <taxon>Melia</taxon>
    </lineage>
</organism>
<evidence type="ECO:0000313" key="2">
    <source>
        <dbReference type="Proteomes" id="UP001164539"/>
    </source>
</evidence>
<gene>
    <name evidence="1" type="ORF">OWV82_012317</name>
</gene>
<keyword evidence="2" id="KW-1185">Reference proteome</keyword>
<name>A0ACC1Y132_MELAZ</name>
<accession>A0ACC1Y132</accession>
<protein>
    <submittedName>
        <fullName evidence="1">Wall-associated receptor kinase-like</fullName>
    </submittedName>
</protein>